<reference evidence="1 2" key="1">
    <citation type="submission" date="2018-05" db="EMBL/GenBank/DDBJ databases">
        <authorList>
            <person name="Thind KAUR A."/>
        </authorList>
    </citation>
    <scope>NUCLEOTIDE SEQUENCE [LARGE SCALE GENOMIC DNA]</scope>
</reference>
<name>A0A7H4LGF0_WHEAT</name>
<dbReference type="EMBL" id="LS480641">
    <property type="protein sequence ID" value="SPT17688.1"/>
    <property type="molecule type" value="Genomic_DNA"/>
</dbReference>
<sequence length="157" mass="17801">MLFSTSTSRCALADHSRHRRPFNATSISKCSTENQNFYRNCCRYMTYEATRGYYTSRLLTACNLLASNTLVTHSKVPNRLLQSAVAILWVKVLILLMAASYKEKEVRDGNTCFKCSPPIRDAANKENLWEALLVVQSPIHPSSNLLLLTNCMHVIKK</sequence>
<dbReference type="Proteomes" id="UP000280104">
    <property type="component" value="Chromosome II"/>
</dbReference>
<evidence type="ECO:0000313" key="2">
    <source>
        <dbReference type="Proteomes" id="UP000280104"/>
    </source>
</evidence>
<organism evidence="1 2">
    <name type="scientific">Triticum aestivum</name>
    <name type="common">Wheat</name>
    <dbReference type="NCBI Taxonomy" id="4565"/>
    <lineage>
        <taxon>Eukaryota</taxon>
        <taxon>Viridiplantae</taxon>
        <taxon>Streptophyta</taxon>
        <taxon>Embryophyta</taxon>
        <taxon>Tracheophyta</taxon>
        <taxon>Spermatophyta</taxon>
        <taxon>Magnoliopsida</taxon>
        <taxon>Liliopsida</taxon>
        <taxon>Poales</taxon>
        <taxon>Poaceae</taxon>
        <taxon>BOP clade</taxon>
        <taxon>Pooideae</taxon>
        <taxon>Triticodae</taxon>
        <taxon>Triticeae</taxon>
        <taxon>Triticinae</taxon>
        <taxon>Triticum</taxon>
    </lineage>
</organism>
<evidence type="ECO:0000313" key="1">
    <source>
        <dbReference type="EMBL" id="SPT17688.1"/>
    </source>
</evidence>
<dbReference type="SUPFAM" id="SSF51556">
    <property type="entry name" value="Metallo-dependent hydrolases"/>
    <property type="match status" value="1"/>
</dbReference>
<proteinExistence type="predicted"/>
<dbReference type="AlphaFoldDB" id="A0A7H4LGF0"/>
<dbReference type="Gene3D" id="3.20.20.140">
    <property type="entry name" value="Metal-dependent hydrolases"/>
    <property type="match status" value="1"/>
</dbReference>
<dbReference type="InterPro" id="IPR032466">
    <property type="entry name" value="Metal_Hydrolase"/>
</dbReference>
<protein>
    <submittedName>
        <fullName evidence="1">Uncharacterized protein</fullName>
    </submittedName>
</protein>
<gene>
    <name evidence="1" type="ORF">CAMPLR22A2D_LOCUS2298</name>
</gene>
<accession>A0A7H4LGF0</accession>